<feature type="compositionally biased region" description="Basic and acidic residues" evidence="1">
    <location>
        <begin position="576"/>
        <end position="594"/>
    </location>
</feature>
<feature type="compositionally biased region" description="Low complexity" evidence="1">
    <location>
        <begin position="885"/>
        <end position="903"/>
    </location>
</feature>
<evidence type="ECO:0000313" key="2">
    <source>
        <dbReference type="EMBL" id="KXZ53428.1"/>
    </source>
</evidence>
<feature type="region of interest" description="Disordered" evidence="1">
    <location>
        <begin position="551"/>
        <end position="594"/>
    </location>
</feature>
<accession>A0A150GUQ8</accession>
<feature type="region of interest" description="Disordered" evidence="1">
    <location>
        <begin position="1094"/>
        <end position="1138"/>
    </location>
</feature>
<feature type="compositionally biased region" description="Basic and acidic residues" evidence="1">
    <location>
        <begin position="1999"/>
        <end position="2018"/>
    </location>
</feature>
<proteinExistence type="predicted"/>
<feature type="compositionally biased region" description="Low complexity" evidence="1">
    <location>
        <begin position="1229"/>
        <end position="1258"/>
    </location>
</feature>
<dbReference type="PANTHER" id="PTHR24216:SF65">
    <property type="entry name" value="PAXILLIN-LIKE PROTEIN 1"/>
    <property type="match status" value="1"/>
</dbReference>
<gene>
    <name evidence="2" type="ORF">GPECTOR_7g1326</name>
</gene>
<feature type="compositionally biased region" description="Polar residues" evidence="1">
    <location>
        <begin position="2635"/>
        <end position="2653"/>
    </location>
</feature>
<feature type="compositionally biased region" description="Low complexity" evidence="1">
    <location>
        <begin position="910"/>
        <end position="924"/>
    </location>
</feature>
<feature type="compositionally biased region" description="Low complexity" evidence="1">
    <location>
        <begin position="2422"/>
        <end position="2434"/>
    </location>
</feature>
<feature type="region of interest" description="Disordered" evidence="1">
    <location>
        <begin position="1229"/>
        <end position="1393"/>
    </location>
</feature>
<feature type="compositionally biased region" description="Acidic residues" evidence="1">
    <location>
        <begin position="2604"/>
        <end position="2614"/>
    </location>
</feature>
<feature type="compositionally biased region" description="Low complexity" evidence="1">
    <location>
        <begin position="1316"/>
        <end position="1327"/>
    </location>
</feature>
<protein>
    <submittedName>
        <fullName evidence="2">Uncharacterized protein</fullName>
    </submittedName>
</protein>
<feature type="compositionally biased region" description="Low complexity" evidence="1">
    <location>
        <begin position="2089"/>
        <end position="2100"/>
    </location>
</feature>
<feature type="region of interest" description="Disordered" evidence="1">
    <location>
        <begin position="196"/>
        <end position="296"/>
    </location>
</feature>
<feature type="compositionally biased region" description="Acidic residues" evidence="1">
    <location>
        <begin position="1276"/>
        <end position="1285"/>
    </location>
</feature>
<evidence type="ECO:0000313" key="3">
    <source>
        <dbReference type="Proteomes" id="UP000075714"/>
    </source>
</evidence>
<evidence type="ECO:0000256" key="1">
    <source>
        <dbReference type="SAM" id="MobiDB-lite"/>
    </source>
</evidence>
<feature type="region of interest" description="Disordered" evidence="1">
    <location>
        <begin position="663"/>
        <end position="688"/>
    </location>
</feature>
<feature type="region of interest" description="Disordered" evidence="1">
    <location>
        <begin position="1954"/>
        <end position="2714"/>
    </location>
</feature>
<feature type="compositionally biased region" description="Low complexity" evidence="1">
    <location>
        <begin position="2193"/>
        <end position="2210"/>
    </location>
</feature>
<sequence>MEDLLGKGGVVQDGKDIGEKQEGFSASSWLSNVVHHVGMAAGKYAAAMQKAAASREPKSSVRAAWFVLVMAPPPAGAAVNAPDAMPAEVLTALRQVNARFLILDPSGTVHPGLEQRMSAAVSAAVECAAGGEAPPLGEAPAEVQLARFLSAHWQLDGPDGNEALRPHDNLGIPLLPVAWLPVRSLFDKCMDHRGKVDAPAKNAPGQALKRGPPGSQKPVSRPPMVPTQPAAPHGRPGLPPGRGMPAPPSAQVRAPLVGPAAGSRPVPKAVPGKPALVQPPTRPPAGPTAVRKPAVVAPQKGVQIKPKPVTKPLRQPTPDLLVMAAAAGAGTYTHSRAAGKRLAQALEQGAAAGMGAAGASAAGIKPGTDLQAGGAGAAACGVTGGASAGAGGTAEAGSRWVWPPLSAEELAAQAARDADMVAVNDTMDVEALLQQADERMVAFIGGDLKDAVRTEEKRLRRRQKEEQAQPEQAQTEKLPQPQAVASPNAAPSASQLQPQPQHSEARLSAGDVHMAEAGQPDGRGAKRPRESPTACVQEAASDALALAAGPSGTSARLAHQASEAAAPAAGADEQPGEQRARDGKRQRTAREPKLVDARTRFRRKLLVAPVKMSRHERHLPGWQPPVDLILARAREDAKTVVDALLTASERAVSVAFRELKRQAAERTARRRRSTGNEETGEVDPGLMPDAAAAAADGDEAGDEDVEGDGVYAAAIDQVFALVQEAWGGDVLSLLRAKAGVKGRPRLQLCGLIYSAGRLIHGIQMLNYRRRNPRQLVDLLRDQLDFAVPMMWHVEGNPSMPAFVAERLKPTWAKTWTAPLLDLLAVSYAGEDREGVNEMEFFRRRDSDDDWEAGMEAFGGVEAATVVPSETQAGADGPAVSELRSGRAPSGSLGAGAPARKASGSAGGAGRFQQAAGSGRLAAGSGRFGAGGSQPAPLGGVAANAGKPGATHAELEVDSQAGVVVAGPRRGKVIVQHVARHDPARPTHMMPALHARPIIRKPEPNTQKLAELREEHRLKQKYGNLNANLTDRFEMLAAKEPPAAAGAQAVAAAADRAGPSGTAAQADAAATGCGDAGGAGVGCRALVERAMHPAAAGGATPGGAKGAVPTNSSSTTEVGPTPLDERGGGRFRSRLGGEVNGGASRLARGLFNEDNDAARGPEVRYNPGGDGPFGHVATYQILNRPAAPQAAAAAGAGAPSAQAPAGPPGLLIFGAGPAAGNAADGGCAGRGEAAMADNDPSADPPADGLPGDANAPAAGPGDGEGAAAGEVAGPEEGGGDEGEEESGPSPARRMPAVEHSADSRNLSPPSSNDTGYDSADSGDSASPAKKGPLEPIPDACSPSRVSGAARDGNAAAAAAGRGAGRLRAGPASGIPRMPGGMAGGGIAPGSRRAPAAAAAAAAAAGGAAAGAKRALRSGVPAPRAGGSVLPRAATASLRAMGAPAQKEQKAPVVVQEQLQRAAEEDAALDETAAADAGADTMDIGTAVDAAADGMAAATALGQACEAAGDELAGAPAEQEERLMPTEADAVDEDEQEQLMVVDAVEEEQEQLMVVDAVEEEQEQPMAVDEVQADTALVLGPEPMHEDSPAQVPELAVQAIAANAALALASAAAEAGMAELLQPALAPQSAPAPALATDGKATMALAEQGADQSPLGQPAAEQASPLPPPEATGEADASPQRDVASPEDTAAAAGPSSAPAAAAGPMEEAAPEAEADASALEAEAPSDLARATEEGPLADEPTRGQSEVQPDAVSVLHEQTVGGASANPVDADASAPVQAAGPPEVPPPGDAGPEQCPADAVPVGAGPLCSAPSTMERSGAHLTHQEAAAAPMETLQPTEELPDDEPLPLDLGEQQATPINDDPLQEPPVAPLGEAAAAAQGPSLFGPDSAPAATLPSPAHLPEDAETAPPVGVEAGASGTPAEGEPTAGTLFAGAMGAGSLLARRSFAGLFKNTMANGLSAQPSPLNPSGQRASANARPGVTPPPAFSLADQATQVAAEARSQHGEDRGCADEEAQREGGDYDSVDDDPLAMRRMPSKRRRNTGTGHAPLLLAGEAGQASARTAEQPAEGALPADLPDAPKSALPLLSPTGAADGAALAVGGSTRGDEPAADDPAKAPKAAASRMPAHGLPSASAAYCDDGPVAIGPAERAKLRRSTGGGAGTTPPAVATSQRATGSKPKSVAAKGTARSVGTTTAGVSKASGKSSAATAPAESQNGKEQKPSGKSKRRHAAVEVLPAAQSAAADGDVARGTADASTADSPPEERRKRRKGAGSGKEGLAVQQDGGAGAAAGSAGVPAAEQQPADGPSVTAASEVEGATALVQPIGAPAETGNAPEDRAPADASQGEAVADKKKGKKAKAKSSKSASRSRRGASATAFVEGPGAAAGATAQPGTFVDHAGMGAAAPEAVDGDTQGIAVDGAVTAAEPAPESGPGAADQGLFSPRQTIPADSTGGGCTLRRSARKAQSTQQSGRSQAEGGDGAMADTASVLPTASDTTTTTKRRRRHAPPLPLPPVTEAREEGEGGSQEDRAAQAVGGEGADGGGALAGGLLANAEGGGAAVAGEDAAEAEPQVEKRDQKGAKSKRKAGGSKKSKKRAKEEPAREDEGAEMEGDVAEEQPGAGAEAEQQPPPAEPSPTRVTRAQSRLQSQNVASPSAGTRLTRRAAADAAARAAAGGRGATPDSKSQRGKRGKEAEAQERGGKASPSERPSKKKKKH</sequence>
<dbReference type="EMBL" id="LSYV01000008">
    <property type="protein sequence ID" value="KXZ53428.1"/>
    <property type="molecule type" value="Genomic_DNA"/>
</dbReference>
<feature type="compositionally biased region" description="Polar residues" evidence="1">
    <location>
        <begin position="1302"/>
        <end position="1314"/>
    </location>
</feature>
<keyword evidence="3" id="KW-1185">Reference proteome</keyword>
<feature type="compositionally biased region" description="Low complexity" evidence="1">
    <location>
        <begin position="558"/>
        <end position="571"/>
    </location>
</feature>
<comment type="caution">
    <text evidence="2">The sequence shown here is derived from an EMBL/GenBank/DDBJ whole genome shotgun (WGS) entry which is preliminary data.</text>
</comment>
<reference evidence="3" key="1">
    <citation type="journal article" date="2016" name="Nat. Commun.">
        <title>The Gonium pectorale genome demonstrates co-option of cell cycle regulation during the evolution of multicellularity.</title>
        <authorList>
            <person name="Hanschen E.R."/>
            <person name="Marriage T.N."/>
            <person name="Ferris P.J."/>
            <person name="Hamaji T."/>
            <person name="Toyoda A."/>
            <person name="Fujiyama A."/>
            <person name="Neme R."/>
            <person name="Noguchi H."/>
            <person name="Minakuchi Y."/>
            <person name="Suzuki M."/>
            <person name="Kawai-Toyooka H."/>
            <person name="Smith D.R."/>
            <person name="Sparks H."/>
            <person name="Anderson J."/>
            <person name="Bakaric R."/>
            <person name="Luria V."/>
            <person name="Karger A."/>
            <person name="Kirschner M.W."/>
            <person name="Durand P.M."/>
            <person name="Michod R.E."/>
            <person name="Nozaki H."/>
            <person name="Olson B.J."/>
        </authorList>
    </citation>
    <scope>NUCLEOTIDE SEQUENCE [LARGE SCALE GENOMIC DNA]</scope>
    <source>
        <strain evidence="3">NIES-2863</strain>
    </source>
</reference>
<feature type="region of interest" description="Disordered" evidence="1">
    <location>
        <begin position="865"/>
        <end position="930"/>
    </location>
</feature>
<feature type="compositionally biased region" description="Basic and acidic residues" evidence="1">
    <location>
        <begin position="456"/>
        <end position="467"/>
    </location>
</feature>
<feature type="compositionally biased region" description="Low complexity" evidence="1">
    <location>
        <begin position="230"/>
        <end position="244"/>
    </location>
</feature>
<feature type="compositionally biased region" description="Basic residues" evidence="1">
    <location>
        <begin position="2579"/>
        <end position="2594"/>
    </location>
</feature>
<feature type="compositionally biased region" description="Basic and acidic residues" evidence="1">
    <location>
        <begin position="2689"/>
        <end position="2699"/>
    </location>
</feature>
<feature type="compositionally biased region" description="Polar residues" evidence="1">
    <location>
        <begin position="2462"/>
        <end position="2472"/>
    </location>
</feature>
<feature type="compositionally biased region" description="Basic and acidic residues" evidence="1">
    <location>
        <begin position="2103"/>
        <end position="2114"/>
    </location>
</feature>
<organism evidence="2 3">
    <name type="scientific">Gonium pectorale</name>
    <name type="common">Green alga</name>
    <dbReference type="NCBI Taxonomy" id="33097"/>
    <lineage>
        <taxon>Eukaryota</taxon>
        <taxon>Viridiplantae</taxon>
        <taxon>Chlorophyta</taxon>
        <taxon>core chlorophytes</taxon>
        <taxon>Chlorophyceae</taxon>
        <taxon>CS clade</taxon>
        <taxon>Chlamydomonadales</taxon>
        <taxon>Volvocaceae</taxon>
        <taxon>Gonium</taxon>
    </lineage>
</organism>
<dbReference type="Proteomes" id="UP000075714">
    <property type="component" value="Unassembled WGS sequence"/>
</dbReference>
<feature type="compositionally biased region" description="Basic residues" evidence="1">
    <location>
        <begin position="2351"/>
        <end position="2369"/>
    </location>
</feature>
<dbReference type="OrthoDB" id="552175at2759"/>
<feature type="region of interest" description="Disordered" evidence="1">
    <location>
        <begin position="456"/>
        <end position="536"/>
    </location>
</feature>
<feature type="region of interest" description="Disordered" evidence="1">
    <location>
        <begin position="1149"/>
        <end position="1168"/>
    </location>
</feature>
<feature type="region of interest" description="Disordered" evidence="1">
    <location>
        <begin position="1644"/>
        <end position="1930"/>
    </location>
</feature>
<dbReference type="PANTHER" id="PTHR24216">
    <property type="entry name" value="PAXILLIN-RELATED"/>
    <property type="match status" value="1"/>
</dbReference>
<feature type="compositionally biased region" description="Basic and acidic residues" evidence="1">
    <location>
        <begin position="2515"/>
        <end position="2529"/>
    </location>
</feature>
<feature type="compositionally biased region" description="Low complexity" evidence="1">
    <location>
        <begin position="2288"/>
        <end position="2297"/>
    </location>
</feature>
<feature type="compositionally biased region" description="Low complexity" evidence="1">
    <location>
        <begin position="469"/>
        <end position="501"/>
    </location>
</feature>
<feature type="compositionally biased region" description="Polar residues" evidence="1">
    <location>
        <begin position="1108"/>
        <end position="1117"/>
    </location>
</feature>
<feature type="compositionally biased region" description="Low complexity" evidence="1">
    <location>
        <begin position="2615"/>
        <end position="2625"/>
    </location>
</feature>
<feature type="compositionally biased region" description="Low complexity" evidence="1">
    <location>
        <begin position="2379"/>
        <end position="2392"/>
    </location>
</feature>
<feature type="compositionally biased region" description="Low complexity" evidence="1">
    <location>
        <begin position="1688"/>
        <end position="1706"/>
    </location>
</feature>
<feature type="compositionally biased region" description="Gly residues" evidence="1">
    <location>
        <begin position="2534"/>
        <end position="2545"/>
    </location>
</feature>
<name>A0A150GUQ8_GONPE</name>
<feature type="compositionally biased region" description="Low complexity" evidence="1">
    <location>
        <begin position="1346"/>
        <end position="1378"/>
    </location>
</feature>
<feature type="compositionally biased region" description="Low complexity" evidence="1">
    <location>
        <begin position="1714"/>
        <end position="1727"/>
    </location>
</feature>
<feature type="compositionally biased region" description="Polar residues" evidence="1">
    <location>
        <begin position="1954"/>
        <end position="1972"/>
    </location>
</feature>